<dbReference type="Proteomes" id="UP001243989">
    <property type="component" value="Unassembled WGS sequence"/>
</dbReference>
<comment type="caution">
    <text evidence="2">The sequence shown here is derived from an EMBL/GenBank/DDBJ whole genome shotgun (WGS) entry which is preliminary data.</text>
</comment>
<reference evidence="2" key="1">
    <citation type="submission" date="2021-06" db="EMBL/GenBank/DDBJ databases">
        <title>Comparative genomics, transcriptomics and evolutionary studies reveal genomic signatures of adaptation to plant cell wall in hemibiotrophic fungi.</title>
        <authorList>
            <consortium name="DOE Joint Genome Institute"/>
            <person name="Baroncelli R."/>
            <person name="Diaz J.F."/>
            <person name="Benocci T."/>
            <person name="Peng M."/>
            <person name="Battaglia E."/>
            <person name="Haridas S."/>
            <person name="Andreopoulos W."/>
            <person name="Labutti K."/>
            <person name="Pangilinan J."/>
            <person name="Floch G.L."/>
            <person name="Makela M.R."/>
            <person name="Henrissat B."/>
            <person name="Grigoriev I.V."/>
            <person name="Crouch J.A."/>
            <person name="De Vries R.P."/>
            <person name="Sukno S.A."/>
            <person name="Thon M.R."/>
        </authorList>
    </citation>
    <scope>NUCLEOTIDE SEQUENCE</scope>
    <source>
        <strain evidence="2">CBS 102054</strain>
    </source>
</reference>
<name>A0AAJ0ECV6_9PEZI</name>
<gene>
    <name evidence="2" type="ORF">BDP81DRAFT_46889</name>
</gene>
<feature type="compositionally biased region" description="Polar residues" evidence="1">
    <location>
        <begin position="173"/>
        <end position="183"/>
    </location>
</feature>
<dbReference type="GeneID" id="85479364"/>
<organism evidence="2 3">
    <name type="scientific">Colletotrichum phormii</name>
    <dbReference type="NCBI Taxonomy" id="359342"/>
    <lineage>
        <taxon>Eukaryota</taxon>
        <taxon>Fungi</taxon>
        <taxon>Dikarya</taxon>
        <taxon>Ascomycota</taxon>
        <taxon>Pezizomycotina</taxon>
        <taxon>Sordariomycetes</taxon>
        <taxon>Hypocreomycetidae</taxon>
        <taxon>Glomerellales</taxon>
        <taxon>Glomerellaceae</taxon>
        <taxon>Colletotrichum</taxon>
        <taxon>Colletotrichum acutatum species complex</taxon>
    </lineage>
</organism>
<evidence type="ECO:0000313" key="3">
    <source>
        <dbReference type="Proteomes" id="UP001243989"/>
    </source>
</evidence>
<dbReference type="EMBL" id="JAHMHQ010000013">
    <property type="protein sequence ID" value="KAK1635212.1"/>
    <property type="molecule type" value="Genomic_DNA"/>
</dbReference>
<evidence type="ECO:0000256" key="1">
    <source>
        <dbReference type="SAM" id="MobiDB-lite"/>
    </source>
</evidence>
<evidence type="ECO:0000313" key="2">
    <source>
        <dbReference type="EMBL" id="KAK1635212.1"/>
    </source>
</evidence>
<dbReference type="AlphaFoldDB" id="A0AAJ0ECV6"/>
<dbReference type="RefSeq" id="XP_060443819.1">
    <property type="nucleotide sequence ID" value="XM_060594502.1"/>
</dbReference>
<feature type="region of interest" description="Disordered" evidence="1">
    <location>
        <begin position="156"/>
        <end position="183"/>
    </location>
</feature>
<sequence>MYNVGTDISYRHHTAVTAHCQRDVDMRKEDEQRAPSPFCGCVAQTVEPFITQTPSTSPQSTPYNPVCCWGHLPAAEQGTQSLMGIRRGVALVSARNTSLLTGHWPPTGVGQGLRYLLGAIVLGIFLPIQSDRVLRARSRGWTTWLVRIPILPTSKSMDSSATRDRPGHAGQATCASGFSTSTSGTVHSQRMLLTSGAM</sequence>
<accession>A0AAJ0ECV6</accession>
<proteinExistence type="predicted"/>
<keyword evidence="3" id="KW-1185">Reference proteome</keyword>
<protein>
    <submittedName>
        <fullName evidence="2">Uncharacterized protein</fullName>
    </submittedName>
</protein>